<feature type="region of interest" description="Disordered" evidence="1">
    <location>
        <begin position="89"/>
        <end position="114"/>
    </location>
</feature>
<sequence length="212" mass="23995">MIPVVFPSWVLINVLLSMSIFLILYFDRGSAFDFEPVSILVDCDSTLALNFDLGFVSDHDDALQSDFSPTLYLDFGYLVEGIEWKEIGKKPEPRRERAPPAPPPPAAPNSGHDINKLRAPSKKLHFNLEMQFLLVRSKTLTHLVNFRVHKQAVLFGKQTVKIIEILKGDEFCNGPPYIAMNTNDINAVRRVIEIDRHVTYHENWASSGISTT</sequence>
<dbReference type="EMBL" id="BGZK01001914">
    <property type="protein sequence ID" value="GBP88209.1"/>
    <property type="molecule type" value="Genomic_DNA"/>
</dbReference>
<name>A0A4C1ZMT3_EUMVA</name>
<keyword evidence="2" id="KW-0812">Transmembrane</keyword>
<dbReference type="OrthoDB" id="5412539at2759"/>
<evidence type="ECO:0000256" key="2">
    <source>
        <dbReference type="SAM" id="Phobius"/>
    </source>
</evidence>
<accession>A0A4C1ZMT3</accession>
<dbReference type="Proteomes" id="UP000299102">
    <property type="component" value="Unassembled WGS sequence"/>
</dbReference>
<protein>
    <submittedName>
        <fullName evidence="3">Uncharacterized protein</fullName>
    </submittedName>
</protein>
<evidence type="ECO:0000313" key="4">
    <source>
        <dbReference type="Proteomes" id="UP000299102"/>
    </source>
</evidence>
<gene>
    <name evidence="3" type="ORF">EVAR_60511_1</name>
</gene>
<evidence type="ECO:0000313" key="3">
    <source>
        <dbReference type="EMBL" id="GBP88209.1"/>
    </source>
</evidence>
<keyword evidence="2" id="KW-1133">Transmembrane helix</keyword>
<reference evidence="3 4" key="1">
    <citation type="journal article" date="2019" name="Commun. Biol.">
        <title>The bagworm genome reveals a unique fibroin gene that provides high tensile strength.</title>
        <authorList>
            <person name="Kono N."/>
            <person name="Nakamura H."/>
            <person name="Ohtoshi R."/>
            <person name="Tomita M."/>
            <person name="Numata K."/>
            <person name="Arakawa K."/>
        </authorList>
    </citation>
    <scope>NUCLEOTIDE SEQUENCE [LARGE SCALE GENOMIC DNA]</scope>
</reference>
<feature type="transmembrane region" description="Helical" evidence="2">
    <location>
        <begin position="6"/>
        <end position="26"/>
    </location>
</feature>
<feature type="compositionally biased region" description="Basic and acidic residues" evidence="1">
    <location>
        <begin position="89"/>
        <end position="98"/>
    </location>
</feature>
<keyword evidence="2" id="KW-0472">Membrane</keyword>
<proteinExistence type="predicted"/>
<evidence type="ECO:0000256" key="1">
    <source>
        <dbReference type="SAM" id="MobiDB-lite"/>
    </source>
</evidence>
<comment type="caution">
    <text evidence="3">The sequence shown here is derived from an EMBL/GenBank/DDBJ whole genome shotgun (WGS) entry which is preliminary data.</text>
</comment>
<organism evidence="3 4">
    <name type="scientific">Eumeta variegata</name>
    <name type="common">Bagworm moth</name>
    <name type="synonym">Eumeta japonica</name>
    <dbReference type="NCBI Taxonomy" id="151549"/>
    <lineage>
        <taxon>Eukaryota</taxon>
        <taxon>Metazoa</taxon>
        <taxon>Ecdysozoa</taxon>
        <taxon>Arthropoda</taxon>
        <taxon>Hexapoda</taxon>
        <taxon>Insecta</taxon>
        <taxon>Pterygota</taxon>
        <taxon>Neoptera</taxon>
        <taxon>Endopterygota</taxon>
        <taxon>Lepidoptera</taxon>
        <taxon>Glossata</taxon>
        <taxon>Ditrysia</taxon>
        <taxon>Tineoidea</taxon>
        <taxon>Psychidae</taxon>
        <taxon>Oiketicinae</taxon>
        <taxon>Eumeta</taxon>
    </lineage>
</organism>
<keyword evidence="4" id="KW-1185">Reference proteome</keyword>
<dbReference type="AlphaFoldDB" id="A0A4C1ZMT3"/>